<protein>
    <submittedName>
        <fullName evidence="1">Uncharacterized protein</fullName>
    </submittedName>
</protein>
<dbReference type="Proteomes" id="UP000730739">
    <property type="component" value="Unassembled WGS sequence"/>
</dbReference>
<reference evidence="1 2" key="1">
    <citation type="submission" date="2021-03" db="EMBL/GenBank/DDBJ databases">
        <title>Genomic Encyclopedia of Type Strains, Phase IV (KMG-IV): sequencing the most valuable type-strain genomes for metagenomic binning, comparative biology and taxonomic classification.</title>
        <authorList>
            <person name="Goeker M."/>
        </authorList>
    </citation>
    <scope>NUCLEOTIDE SEQUENCE [LARGE SCALE GENOMIC DNA]</scope>
    <source>
        <strain evidence="1 2">DSM 13372</strain>
    </source>
</reference>
<organism evidence="1 2">
    <name type="scientific">Sinorhizobium kostiense</name>
    <dbReference type="NCBI Taxonomy" id="76747"/>
    <lineage>
        <taxon>Bacteria</taxon>
        <taxon>Pseudomonadati</taxon>
        <taxon>Pseudomonadota</taxon>
        <taxon>Alphaproteobacteria</taxon>
        <taxon>Hyphomicrobiales</taxon>
        <taxon>Rhizobiaceae</taxon>
        <taxon>Sinorhizobium/Ensifer group</taxon>
        <taxon>Sinorhizobium</taxon>
    </lineage>
</organism>
<comment type="caution">
    <text evidence="1">The sequence shown here is derived from an EMBL/GenBank/DDBJ whole genome shotgun (WGS) entry which is preliminary data.</text>
</comment>
<accession>A0ABS4QZK0</accession>
<sequence length="70" mass="7800">MNEVMGTTFLEDGKWFLRHEGGAGNKVPLLARKELLGDLQDGQAQIFEGSYSRDHRGVVVAAHVVSIKRY</sequence>
<name>A0ABS4QZK0_9HYPH</name>
<gene>
    <name evidence="1" type="ORF">J2Z31_002021</name>
</gene>
<evidence type="ECO:0000313" key="1">
    <source>
        <dbReference type="EMBL" id="MBP2235529.1"/>
    </source>
</evidence>
<proteinExistence type="predicted"/>
<dbReference type="RefSeq" id="WP_209601728.1">
    <property type="nucleotide sequence ID" value="NZ_JAGILA010000002.1"/>
</dbReference>
<dbReference type="EMBL" id="JAGILA010000002">
    <property type="protein sequence ID" value="MBP2235529.1"/>
    <property type="molecule type" value="Genomic_DNA"/>
</dbReference>
<evidence type="ECO:0000313" key="2">
    <source>
        <dbReference type="Proteomes" id="UP000730739"/>
    </source>
</evidence>
<keyword evidence="2" id="KW-1185">Reference proteome</keyword>